<keyword evidence="6 9" id="KW-0472">Membrane</keyword>
<dbReference type="InterPro" id="IPR000276">
    <property type="entry name" value="GPCR_Rhodpsn"/>
</dbReference>
<evidence type="ECO:0000256" key="2">
    <source>
        <dbReference type="ARBA" id="ARBA00004141"/>
    </source>
</evidence>
<dbReference type="GeneTree" id="ENSGT00940000163456"/>
<evidence type="ECO:0000256" key="9">
    <source>
        <dbReference type="SAM" id="Phobius"/>
    </source>
</evidence>
<dbReference type="Proteomes" id="UP000694544">
    <property type="component" value="Unplaced"/>
</dbReference>
<dbReference type="GO" id="GO:0016020">
    <property type="term" value="C:membrane"/>
    <property type="evidence" value="ECO:0007669"/>
    <property type="project" value="UniProtKB-SubCell"/>
</dbReference>
<comment type="subcellular location">
    <subcellularLocation>
        <location evidence="2">Membrane</location>
        <topology evidence="2">Multi-pass membrane protein</topology>
    </subcellularLocation>
</comment>
<dbReference type="InterPro" id="IPR000725">
    <property type="entry name" value="Olfact_rcpt"/>
</dbReference>
<dbReference type="GO" id="GO:0004984">
    <property type="term" value="F:olfactory receptor activity"/>
    <property type="evidence" value="ECO:0007669"/>
    <property type="project" value="InterPro"/>
</dbReference>
<dbReference type="Gene3D" id="1.20.1070.10">
    <property type="entry name" value="Rhodopsin 7-helix transmembrane proteins"/>
    <property type="match status" value="1"/>
</dbReference>
<evidence type="ECO:0000256" key="6">
    <source>
        <dbReference type="ARBA" id="ARBA00023136"/>
    </source>
</evidence>
<comment type="function">
    <text evidence="1">Putative odorant or sperm cell receptor.</text>
</comment>
<keyword evidence="5" id="KW-0297">G-protein coupled receptor</keyword>
<name>A0A8C6DWP8_MOSMO</name>
<evidence type="ECO:0000256" key="4">
    <source>
        <dbReference type="ARBA" id="ARBA00022989"/>
    </source>
</evidence>
<dbReference type="PRINTS" id="PR00237">
    <property type="entry name" value="GPCRRHODOPSN"/>
</dbReference>
<keyword evidence="4 9" id="KW-1133">Transmembrane helix</keyword>
<keyword evidence="12" id="KW-1185">Reference proteome</keyword>
<keyword evidence="3 9" id="KW-0812">Transmembrane</keyword>
<reference evidence="11" key="1">
    <citation type="submission" date="2025-08" db="UniProtKB">
        <authorList>
            <consortium name="Ensembl"/>
        </authorList>
    </citation>
    <scope>IDENTIFICATION</scope>
</reference>
<dbReference type="PROSITE" id="PS50262">
    <property type="entry name" value="G_PROTEIN_RECEP_F1_2"/>
    <property type="match status" value="1"/>
</dbReference>
<proteinExistence type="predicted"/>
<accession>A0A8C6DWP8</accession>
<dbReference type="SUPFAM" id="SSF81321">
    <property type="entry name" value="Family A G protein-coupled receptor-like"/>
    <property type="match status" value="1"/>
</dbReference>
<protein>
    <recommendedName>
        <fullName evidence="10">G-protein coupled receptors family 1 profile domain-containing protein</fullName>
    </recommendedName>
</protein>
<feature type="domain" description="G-protein coupled receptors family 1 profile" evidence="10">
    <location>
        <begin position="41"/>
        <end position="87"/>
    </location>
</feature>
<evidence type="ECO:0000256" key="7">
    <source>
        <dbReference type="ARBA" id="ARBA00023170"/>
    </source>
</evidence>
<evidence type="ECO:0000259" key="10">
    <source>
        <dbReference type="PROSITE" id="PS50262"/>
    </source>
</evidence>
<evidence type="ECO:0000256" key="5">
    <source>
        <dbReference type="ARBA" id="ARBA00023040"/>
    </source>
</evidence>
<sequence>MSITNETSISDFLLLGFSQHTEQQPLLFGLFLAMYLVTVLGNLLIILAISSDPRLHTPMYFFLANLSFTDTCFSCTIVPKVLLNIHT</sequence>
<evidence type="ECO:0000313" key="11">
    <source>
        <dbReference type="Ensembl" id="ENSMMSP00000022265.1"/>
    </source>
</evidence>
<dbReference type="Pfam" id="PF13853">
    <property type="entry name" value="7tm_4"/>
    <property type="match status" value="1"/>
</dbReference>
<dbReference type="Ensembl" id="ENSMMST00000024647.1">
    <property type="protein sequence ID" value="ENSMMSP00000022265.1"/>
    <property type="gene ID" value="ENSMMSG00000016804.1"/>
</dbReference>
<feature type="transmembrane region" description="Helical" evidence="9">
    <location>
        <begin position="26"/>
        <end position="49"/>
    </location>
</feature>
<reference evidence="11" key="2">
    <citation type="submission" date="2025-09" db="UniProtKB">
        <authorList>
            <consortium name="Ensembl"/>
        </authorList>
    </citation>
    <scope>IDENTIFICATION</scope>
</reference>
<keyword evidence="8" id="KW-0807">Transducer</keyword>
<evidence type="ECO:0000256" key="3">
    <source>
        <dbReference type="ARBA" id="ARBA00022692"/>
    </source>
</evidence>
<keyword evidence="7" id="KW-0675">Receptor</keyword>
<dbReference type="AlphaFoldDB" id="A0A8C6DWP8"/>
<dbReference type="PANTHER" id="PTHR48001">
    <property type="entry name" value="OLFACTORY RECEPTOR"/>
    <property type="match status" value="1"/>
</dbReference>
<evidence type="ECO:0000256" key="8">
    <source>
        <dbReference type="ARBA" id="ARBA00023224"/>
    </source>
</evidence>
<evidence type="ECO:0000256" key="1">
    <source>
        <dbReference type="ARBA" id="ARBA00003929"/>
    </source>
</evidence>
<evidence type="ECO:0000313" key="12">
    <source>
        <dbReference type="Proteomes" id="UP000694544"/>
    </source>
</evidence>
<dbReference type="InterPro" id="IPR017452">
    <property type="entry name" value="GPCR_Rhodpsn_7TM"/>
</dbReference>
<dbReference type="GO" id="GO:0004930">
    <property type="term" value="F:G protein-coupled receptor activity"/>
    <property type="evidence" value="ECO:0007669"/>
    <property type="project" value="UniProtKB-KW"/>
</dbReference>
<organism evidence="11 12">
    <name type="scientific">Moschus moschiferus</name>
    <name type="common">Siberian musk deer</name>
    <name type="synonym">Moschus sibiricus</name>
    <dbReference type="NCBI Taxonomy" id="68415"/>
    <lineage>
        <taxon>Eukaryota</taxon>
        <taxon>Metazoa</taxon>
        <taxon>Chordata</taxon>
        <taxon>Craniata</taxon>
        <taxon>Vertebrata</taxon>
        <taxon>Euteleostomi</taxon>
        <taxon>Mammalia</taxon>
        <taxon>Eutheria</taxon>
        <taxon>Laurasiatheria</taxon>
        <taxon>Artiodactyla</taxon>
        <taxon>Ruminantia</taxon>
        <taxon>Pecora</taxon>
        <taxon>Moschidae</taxon>
        <taxon>Moschus</taxon>
    </lineage>
</organism>